<evidence type="ECO:0000313" key="2">
    <source>
        <dbReference type="EMBL" id="KAF3588883.1"/>
    </source>
</evidence>
<evidence type="ECO:0000313" key="3">
    <source>
        <dbReference type="Proteomes" id="UP000712600"/>
    </source>
</evidence>
<reference evidence="2" key="1">
    <citation type="submission" date="2019-12" db="EMBL/GenBank/DDBJ databases">
        <title>Genome sequencing and annotation of Brassica cretica.</title>
        <authorList>
            <person name="Studholme D.J."/>
            <person name="Sarris P."/>
        </authorList>
    </citation>
    <scope>NUCLEOTIDE SEQUENCE</scope>
    <source>
        <strain evidence="2">PFS-109/04</strain>
        <tissue evidence="2">Leaf</tissue>
    </source>
</reference>
<protein>
    <submittedName>
        <fullName evidence="2">Uncharacterized protein</fullName>
    </submittedName>
</protein>
<sequence>MLRRTHLSGTNSINGGGSLPPRDTDEGGDAEKRVVLKALVNIIGSKEKEN</sequence>
<dbReference type="AlphaFoldDB" id="A0A8S9S7Y5"/>
<evidence type="ECO:0000256" key="1">
    <source>
        <dbReference type="SAM" id="MobiDB-lite"/>
    </source>
</evidence>
<dbReference type="Proteomes" id="UP000712600">
    <property type="component" value="Unassembled WGS sequence"/>
</dbReference>
<dbReference type="EMBL" id="QGKX02000088">
    <property type="protein sequence ID" value="KAF3588883.1"/>
    <property type="molecule type" value="Genomic_DNA"/>
</dbReference>
<gene>
    <name evidence="2" type="ORF">F2Q69_00030972</name>
</gene>
<comment type="caution">
    <text evidence="2">The sequence shown here is derived from an EMBL/GenBank/DDBJ whole genome shotgun (WGS) entry which is preliminary data.</text>
</comment>
<organism evidence="2 3">
    <name type="scientific">Brassica cretica</name>
    <name type="common">Mustard</name>
    <dbReference type="NCBI Taxonomy" id="69181"/>
    <lineage>
        <taxon>Eukaryota</taxon>
        <taxon>Viridiplantae</taxon>
        <taxon>Streptophyta</taxon>
        <taxon>Embryophyta</taxon>
        <taxon>Tracheophyta</taxon>
        <taxon>Spermatophyta</taxon>
        <taxon>Magnoliopsida</taxon>
        <taxon>eudicotyledons</taxon>
        <taxon>Gunneridae</taxon>
        <taxon>Pentapetalae</taxon>
        <taxon>rosids</taxon>
        <taxon>malvids</taxon>
        <taxon>Brassicales</taxon>
        <taxon>Brassicaceae</taxon>
        <taxon>Brassiceae</taxon>
        <taxon>Brassica</taxon>
    </lineage>
</organism>
<feature type="region of interest" description="Disordered" evidence="1">
    <location>
        <begin position="1"/>
        <end position="31"/>
    </location>
</feature>
<name>A0A8S9S7Y5_BRACR</name>
<accession>A0A8S9S7Y5</accession>
<feature type="compositionally biased region" description="Basic and acidic residues" evidence="1">
    <location>
        <begin position="22"/>
        <end position="31"/>
    </location>
</feature>
<proteinExistence type="predicted"/>